<dbReference type="EMBL" id="JAGGKV010000002">
    <property type="protein sequence ID" value="MBP1961783.1"/>
    <property type="molecule type" value="Genomic_DNA"/>
</dbReference>
<comment type="caution">
    <text evidence="2">The sequence shown here is derived from an EMBL/GenBank/DDBJ whole genome shotgun (WGS) entry which is preliminary data.</text>
</comment>
<dbReference type="PANTHER" id="PTHR48090">
    <property type="entry name" value="UNDECAPRENYL-PHOSPHATE 4-DEOXY-4-FORMAMIDO-L-ARABINOSE TRANSFERASE-RELATED"/>
    <property type="match status" value="1"/>
</dbReference>
<organism evidence="2 3">
    <name type="scientific">Paenibacillus aceris</name>
    <dbReference type="NCBI Taxonomy" id="869555"/>
    <lineage>
        <taxon>Bacteria</taxon>
        <taxon>Bacillati</taxon>
        <taxon>Bacillota</taxon>
        <taxon>Bacilli</taxon>
        <taxon>Bacillales</taxon>
        <taxon>Paenibacillaceae</taxon>
        <taxon>Paenibacillus</taxon>
    </lineage>
</organism>
<dbReference type="RefSeq" id="WP_167054096.1">
    <property type="nucleotide sequence ID" value="NZ_JAAOZR010000006.1"/>
</dbReference>
<protein>
    <submittedName>
        <fullName evidence="2">Glycosyltransferase involved in cell wall biosynthesis</fullName>
    </submittedName>
</protein>
<dbReference type="InterPro" id="IPR050256">
    <property type="entry name" value="Glycosyltransferase_2"/>
</dbReference>
<gene>
    <name evidence="2" type="ORF">J2Z65_000981</name>
</gene>
<proteinExistence type="predicted"/>
<feature type="domain" description="Glycosyltransferase 2-like" evidence="1">
    <location>
        <begin position="5"/>
        <end position="161"/>
    </location>
</feature>
<evidence type="ECO:0000259" key="1">
    <source>
        <dbReference type="Pfam" id="PF00535"/>
    </source>
</evidence>
<reference evidence="2 3" key="1">
    <citation type="submission" date="2021-03" db="EMBL/GenBank/DDBJ databases">
        <title>Genomic Encyclopedia of Type Strains, Phase IV (KMG-IV): sequencing the most valuable type-strain genomes for metagenomic binning, comparative biology and taxonomic classification.</title>
        <authorList>
            <person name="Goeker M."/>
        </authorList>
    </citation>
    <scope>NUCLEOTIDE SEQUENCE [LARGE SCALE GENOMIC DNA]</scope>
    <source>
        <strain evidence="2 3">DSM 24950</strain>
    </source>
</reference>
<sequence length="234" mass="26486">MRILIIVPAFNEEQNIVKTINSIKNAGNFDILVINDRSIDQTLLLAKTQKNIKIIDLACNLGIGGAVQTGYKYAEQHNYDIAIQIDGDGQHDPNFIEKVVTPITQDGYDIVIGSRFINYEGFQSTKMRRVGILYIQHLIRMISGMQITDPTSGFRAFGKRAISYFAKHYPNDYPEPESIVIAHRLGMKIKEVPVVMRARESGSSSIYSYKSVYYMLKVTLSIMVARLTRVMRDA</sequence>
<dbReference type="CDD" id="cd04179">
    <property type="entry name" value="DPM_DPG-synthase_like"/>
    <property type="match status" value="1"/>
</dbReference>
<keyword evidence="3" id="KW-1185">Reference proteome</keyword>
<dbReference type="PANTHER" id="PTHR48090:SF7">
    <property type="entry name" value="RFBJ PROTEIN"/>
    <property type="match status" value="1"/>
</dbReference>
<accession>A0ABS4HT16</accession>
<dbReference type="InterPro" id="IPR029044">
    <property type="entry name" value="Nucleotide-diphossugar_trans"/>
</dbReference>
<dbReference type="Proteomes" id="UP001519344">
    <property type="component" value="Unassembled WGS sequence"/>
</dbReference>
<evidence type="ECO:0000313" key="2">
    <source>
        <dbReference type="EMBL" id="MBP1961783.1"/>
    </source>
</evidence>
<dbReference type="Pfam" id="PF00535">
    <property type="entry name" value="Glycos_transf_2"/>
    <property type="match status" value="1"/>
</dbReference>
<name>A0ABS4HT16_9BACL</name>
<dbReference type="Gene3D" id="3.90.550.10">
    <property type="entry name" value="Spore Coat Polysaccharide Biosynthesis Protein SpsA, Chain A"/>
    <property type="match status" value="1"/>
</dbReference>
<evidence type="ECO:0000313" key="3">
    <source>
        <dbReference type="Proteomes" id="UP001519344"/>
    </source>
</evidence>
<dbReference type="InterPro" id="IPR001173">
    <property type="entry name" value="Glyco_trans_2-like"/>
</dbReference>
<dbReference type="SUPFAM" id="SSF53448">
    <property type="entry name" value="Nucleotide-diphospho-sugar transferases"/>
    <property type="match status" value="1"/>
</dbReference>